<name>A0A6G1SQR0_9ACAR</name>
<evidence type="ECO:0000256" key="10">
    <source>
        <dbReference type="ARBA" id="ARBA00078071"/>
    </source>
</evidence>
<comment type="similarity">
    <text evidence="1">Belongs to the protease inhibitor I39 (alpha-2-macroglobulin) family.</text>
</comment>
<dbReference type="PANTHER" id="PTHR11412">
    <property type="entry name" value="MACROGLOBULIN / COMPLEMENT"/>
    <property type="match status" value="1"/>
</dbReference>
<dbReference type="Gene3D" id="2.60.40.1930">
    <property type="match status" value="2"/>
</dbReference>
<dbReference type="InterPro" id="IPR036595">
    <property type="entry name" value="A-macroglobulin_rcpt-bd_sf"/>
</dbReference>
<dbReference type="InterPro" id="IPR013783">
    <property type="entry name" value="Ig-like_fold"/>
</dbReference>
<evidence type="ECO:0000259" key="12">
    <source>
        <dbReference type="SMART" id="SM01359"/>
    </source>
</evidence>
<dbReference type="GO" id="GO:0005615">
    <property type="term" value="C:extracellular space"/>
    <property type="evidence" value="ECO:0007669"/>
    <property type="project" value="InterPro"/>
</dbReference>
<dbReference type="SUPFAM" id="SSF81296">
    <property type="entry name" value="E set domains"/>
    <property type="match status" value="1"/>
</dbReference>
<dbReference type="InterPro" id="IPR014756">
    <property type="entry name" value="Ig_E-set"/>
</dbReference>
<feature type="domain" description="Alpha-2-macroglobulin bait region" evidence="12">
    <location>
        <begin position="541"/>
        <end position="702"/>
    </location>
</feature>
<evidence type="ECO:0000256" key="11">
    <source>
        <dbReference type="SAM" id="MobiDB-lite"/>
    </source>
</evidence>
<dbReference type="Pfam" id="PF17791">
    <property type="entry name" value="MG3"/>
    <property type="match status" value="1"/>
</dbReference>
<dbReference type="PANTHER" id="PTHR11412:SF136">
    <property type="entry name" value="CD109 ANTIGEN"/>
    <property type="match status" value="1"/>
</dbReference>
<dbReference type="Pfam" id="PF01835">
    <property type="entry name" value="MG2"/>
    <property type="match status" value="1"/>
</dbReference>
<dbReference type="Pfam" id="PF07703">
    <property type="entry name" value="A2M_BRD"/>
    <property type="match status" value="1"/>
</dbReference>
<dbReference type="Pfam" id="PF07677">
    <property type="entry name" value="A2M_recep"/>
    <property type="match status" value="1"/>
</dbReference>
<dbReference type="SUPFAM" id="SSF49410">
    <property type="entry name" value="Alpha-macroglobulin receptor domain"/>
    <property type="match status" value="1"/>
</dbReference>
<dbReference type="Gene3D" id="2.60.120.1540">
    <property type="match status" value="1"/>
</dbReference>
<evidence type="ECO:0000313" key="15">
    <source>
        <dbReference type="EMBL" id="MDE52517.1"/>
    </source>
</evidence>
<dbReference type="SUPFAM" id="SSF48239">
    <property type="entry name" value="Terpenoid cyclases/Protein prenyltransferases"/>
    <property type="match status" value="1"/>
</dbReference>
<dbReference type="InterPro" id="IPR047565">
    <property type="entry name" value="Alpha-macroglob_thiol-ester_cl"/>
</dbReference>
<accession>A0A6G1SQR0</accession>
<dbReference type="InterPro" id="IPR008930">
    <property type="entry name" value="Terpenoid_cyclase/PrenylTrfase"/>
</dbReference>
<gene>
    <name evidence="15" type="primary">CD109_0</name>
    <name evidence="15" type="ORF">g.8922</name>
</gene>
<evidence type="ECO:0000256" key="1">
    <source>
        <dbReference type="ARBA" id="ARBA00010952"/>
    </source>
</evidence>
<evidence type="ECO:0000256" key="9">
    <source>
        <dbReference type="ARBA" id="ARBA00063781"/>
    </source>
</evidence>
<evidence type="ECO:0000259" key="14">
    <source>
        <dbReference type="SMART" id="SM01361"/>
    </source>
</evidence>
<proteinExistence type="inferred from homology"/>
<dbReference type="Gene3D" id="1.50.10.20">
    <property type="match status" value="2"/>
</dbReference>
<dbReference type="PROSITE" id="PS51257">
    <property type="entry name" value="PROKAR_LIPOPROTEIN"/>
    <property type="match status" value="1"/>
</dbReference>
<dbReference type="InterPro" id="IPR002890">
    <property type="entry name" value="MG2"/>
</dbReference>
<dbReference type="InterPro" id="IPR019742">
    <property type="entry name" value="MacrogloblnA2_CS"/>
</dbReference>
<feature type="region of interest" description="Disordered" evidence="11">
    <location>
        <begin position="1311"/>
        <end position="1378"/>
    </location>
</feature>
<evidence type="ECO:0000256" key="5">
    <source>
        <dbReference type="ARBA" id="ARBA00022966"/>
    </source>
</evidence>
<dbReference type="PROSITE" id="PS00477">
    <property type="entry name" value="ALPHA_2_MACROGLOBULIN"/>
    <property type="match status" value="1"/>
</dbReference>
<dbReference type="Pfam" id="PF00207">
    <property type="entry name" value="A2M"/>
    <property type="match status" value="1"/>
</dbReference>
<evidence type="ECO:0000256" key="8">
    <source>
        <dbReference type="ARBA" id="ARBA00057615"/>
    </source>
</evidence>
<feature type="region of interest" description="Disordered" evidence="11">
    <location>
        <begin position="929"/>
        <end position="958"/>
    </location>
</feature>
<feature type="compositionally biased region" description="Low complexity" evidence="11">
    <location>
        <begin position="53"/>
        <end position="63"/>
    </location>
</feature>
<dbReference type="SMART" id="SM01419">
    <property type="entry name" value="Thiol-ester_cl"/>
    <property type="match status" value="1"/>
</dbReference>
<keyword evidence="5" id="KW-0882">Thioester bond</keyword>
<organism evidence="15">
    <name type="scientific">Aceria tosichella</name>
    <name type="common">wheat curl mite</name>
    <dbReference type="NCBI Taxonomy" id="561515"/>
    <lineage>
        <taxon>Eukaryota</taxon>
        <taxon>Metazoa</taxon>
        <taxon>Ecdysozoa</taxon>
        <taxon>Arthropoda</taxon>
        <taxon>Chelicerata</taxon>
        <taxon>Arachnida</taxon>
        <taxon>Acari</taxon>
        <taxon>Acariformes</taxon>
        <taxon>Trombidiformes</taxon>
        <taxon>Prostigmata</taxon>
        <taxon>Eupodina</taxon>
        <taxon>Eriophyoidea</taxon>
        <taxon>Eriophyidae</taxon>
        <taxon>Eriophyinae</taxon>
        <taxon>Aceriini</taxon>
        <taxon>Aceria</taxon>
    </lineage>
</organism>
<dbReference type="Gene3D" id="2.60.40.10">
    <property type="entry name" value="Immunoglobulins"/>
    <property type="match status" value="1"/>
</dbReference>
<dbReference type="Gene3D" id="2.20.130.20">
    <property type="match status" value="2"/>
</dbReference>
<dbReference type="InterPro" id="IPR009048">
    <property type="entry name" value="A-macroglobulin_rcpt-bd"/>
</dbReference>
<feature type="compositionally biased region" description="Low complexity" evidence="11">
    <location>
        <begin position="1324"/>
        <end position="1338"/>
    </location>
</feature>
<feature type="domain" description="Alpha-2-macroglobulin" evidence="13">
    <location>
        <begin position="822"/>
        <end position="913"/>
    </location>
</feature>
<keyword evidence="7" id="KW-0325">Glycoprotein</keyword>
<evidence type="ECO:0000256" key="4">
    <source>
        <dbReference type="ARBA" id="ARBA00022900"/>
    </source>
</evidence>
<comment type="function">
    <text evidence="8">Binds covalently through a thioester bond to the pathogen surface resulting in pathogen clearance.</text>
</comment>
<sequence length="1809" mass="198181">MNIKPANRHYGPTLGQNKHALALVVLIATILACLINSPPPLALCQTQSSVTTTSSVTTSSSPPSAGPNQDGDGGSELLLDKNENPPPKAAAEEKQQRPEQVTIIAPKFLRPNSDYHVLVNLAANHSVPATIDLQLIGARDSDREQTEAKSVLVHPNETQTVRFQVADWPAAEYVLSANVEAIDKSWSFKEEKPLVYQAKSFSVFIQTDKAIYKPGQLVQFRALFLTPTLTPFALKNQEINVTIEDPGQNIIKQWQYLSNYRGLLSLDMPLSDDPMLGDYTIKLAAKGQEFKKSFTVAEYVLPTFDVSIQLPSYATYNESDIVATVRASYTYGKPVNGHVTLTVQPLVRFSYIDTRPLEQAQYKARLSKKDGSADFQVDLVKDLLKRESSSDIFEREIEFFALVEEDLTGRKYNKTQRMKIYPDKIKIERLDKSTGSLKPGLPRLIRYKVAYQDDIPVENSGPEVELKYNVLGRPIKELKLRPINGLIEHQLVVPAQLNDSQLDTFFRSPNRVNIVAIYRNQHHYLDSLAVHQTDSHQYMQIYLPQLQRTRGGRNSPTTTSSLSSIGVGDELKVKLRSTEPMQQVTCQGFSRGDIVWALSKRAAAPDNNNNANQTEIEFDIRVEPRMVPQMRILCFYVRAANKELIADSVDVDVVTNGPARNLVKLTTSREEAKPGQEVEVGVFTKPNSLVGILGLDQSVLLLKSGNDLSSKEVADDQKSYGSSSSSSSEASLNTASLLESADVVVMTNSLVYDGAGYRIGRLYANPLAFQTVMFKQHMVAESNKIALDSLILDHQIQPPEFHLKERKGAADQIRIRTLFPETWLWQNGTADSSGQLKFSSRVPDTITSWQLSAFSMHEAHGLALSSGITSVRVFRPFFIKLNLPYSIIRGEIVNIQAVIFNYSNRPMAARVTLDNKRNEFELVEATNSLVGEDDNKKPQREKRSNDNDSNRDSESRLVQVPAQDGVSVSFLIRPLKLGHIDIRVLAQGDHVGDGVVKKLLVKAEGQTQHFNKAMLVQLAGPQQSSWRQNVSIAVPANAVPGSQRVQVSAIGDILGAGLSNIDDLLRLPYGCGEQNMINLVPNIVILNYLKNTGRLRDFQRDRATRNIQVGYQRQLNYKRSDGSFSAFGESDANGSVWLTAYVLKTFQQASAITTVDKKVMEQAANFLTSHSRDDGSIEEVGMLHHKELASKSLGASGGGDSTTPNKASSIYLTAYTLIALMQRLNDDVGSKSKVEENNNTRQVLERGLDHLEQQLTSQLSTYELSIIAYTLELAAGRRQESAARAYEMLWARAIERPDDNQVHWSNRLEPAASAGAAEQGDTGSSSSSSSSETSSSASGGPEDRGSAPLRDSSGGGHSNSPRSAKQIAPPSPPPLKEFAVRSDQSAHLFVPDGLDVEMTSWALLSAVRRGELARALPIVRWLVAKQNSLGGFASTQDTVLAIEALANYAEASARAANNSAQSIEVEFVYPRAGSSSEGTSSAFSSQFRKHNLDQMLISRTNALVQQQTRLPDNITWVQIQASGVGSAVVQVSWQYNLLVSAEKPAFYLNPTLDRSSTANYLQLSICTYYKGTADQDGGSGNQAGGETGVVEGGGEAGRGDAGQLASASSSNMAVVEVELPSGYVADSEALPSLKRQAQIKRIETADGETRVLVYLDRVTRDELCFTVPAHRSSKVANNKPVPVTIYDYYKRNQAARIFYSAPVASSCDICEPDSCNESCSVSGGSASSPSSRSKQADNKLVSLHEQRRQRLQQATEATGGTHGSLIDSSNSTANSTSSVQTFDTFKLLPITSAFSALNQAAQNTTSLHF</sequence>
<keyword evidence="6" id="KW-1015">Disulfide bond</keyword>
<dbReference type="SMART" id="SM01361">
    <property type="entry name" value="A2M_recep"/>
    <property type="match status" value="1"/>
</dbReference>
<dbReference type="Gene3D" id="2.60.40.1940">
    <property type="match status" value="1"/>
</dbReference>
<dbReference type="Gene3D" id="2.60.40.690">
    <property type="entry name" value="Alpha-macroglobulin, receptor-binding domain"/>
    <property type="match status" value="1"/>
</dbReference>
<dbReference type="Gene3D" id="2.60.40.2950">
    <property type="match status" value="1"/>
</dbReference>
<evidence type="ECO:0000259" key="13">
    <source>
        <dbReference type="SMART" id="SM01360"/>
    </source>
</evidence>
<dbReference type="Pfam" id="PF07678">
    <property type="entry name" value="TED_complement"/>
    <property type="match status" value="2"/>
</dbReference>
<dbReference type="EMBL" id="GGYP01007746">
    <property type="protein sequence ID" value="MDE52517.1"/>
    <property type="molecule type" value="Transcribed_RNA"/>
</dbReference>
<evidence type="ECO:0000256" key="3">
    <source>
        <dbReference type="ARBA" id="ARBA00022729"/>
    </source>
</evidence>
<protein>
    <recommendedName>
        <fullName evidence="10">TEP1-F</fullName>
    </recommendedName>
</protein>
<keyword evidence="3" id="KW-0732">Signal</keyword>
<dbReference type="InterPro" id="IPR050473">
    <property type="entry name" value="A2M/Complement_sys"/>
</dbReference>
<feature type="compositionally biased region" description="Gly residues" evidence="11">
    <location>
        <begin position="1577"/>
        <end position="1600"/>
    </location>
</feature>
<dbReference type="InterPro" id="IPR041555">
    <property type="entry name" value="MG3"/>
</dbReference>
<dbReference type="InterPro" id="IPR011625">
    <property type="entry name" value="A2M_N_BRD"/>
</dbReference>
<feature type="compositionally biased region" description="Basic and acidic residues" evidence="11">
    <location>
        <begin position="933"/>
        <end position="955"/>
    </location>
</feature>
<dbReference type="FunFam" id="2.60.40.1930:FF:000001">
    <property type="entry name" value="CD109 isoform 3"/>
    <property type="match status" value="1"/>
</dbReference>
<comment type="subunit">
    <text evidence="9">Heterodimer of a TEP1-N chain and an TEP1-C chain non-covalently linked. Forms a complex composed of TEP1-N and TEP1-C heterodimer, LRIM1 and APL1C; the interaction stabilizes TEP1-N and TEP1-C heterodimer, prevents its binding to tissues while circulating in the hemolymph and protects the thioester bond from hydrolysis. Mature TEP1 and to a lesser extent full-length TEP1 interact with SPCLIP1; the interaction is induced by microbial infection.</text>
</comment>
<feature type="domain" description="Alpha-macroglobulin receptor-binding" evidence="14">
    <location>
        <begin position="1610"/>
        <end position="1699"/>
    </location>
</feature>
<evidence type="ECO:0000256" key="6">
    <source>
        <dbReference type="ARBA" id="ARBA00023157"/>
    </source>
</evidence>
<dbReference type="SMART" id="SM01360">
    <property type="entry name" value="A2M"/>
    <property type="match status" value="1"/>
</dbReference>
<keyword evidence="2" id="KW-0646">Protease inhibitor</keyword>
<keyword evidence="4" id="KW-0722">Serine protease inhibitor</keyword>
<dbReference type="GO" id="GO:0004867">
    <property type="term" value="F:serine-type endopeptidase inhibitor activity"/>
    <property type="evidence" value="ECO:0007669"/>
    <property type="project" value="UniProtKB-KW"/>
</dbReference>
<feature type="region of interest" description="Disordered" evidence="11">
    <location>
        <begin position="53"/>
        <end position="98"/>
    </location>
</feature>
<dbReference type="SMART" id="SM01359">
    <property type="entry name" value="A2M_N_2"/>
    <property type="match status" value="1"/>
</dbReference>
<evidence type="ECO:0000256" key="7">
    <source>
        <dbReference type="ARBA" id="ARBA00023180"/>
    </source>
</evidence>
<feature type="region of interest" description="Disordered" evidence="11">
    <location>
        <begin position="1577"/>
        <end position="1603"/>
    </location>
</feature>
<dbReference type="InterPro" id="IPR011626">
    <property type="entry name" value="Alpha-macroglobulin_TED"/>
</dbReference>
<dbReference type="InterPro" id="IPR001599">
    <property type="entry name" value="Macroglobln_a2"/>
</dbReference>
<evidence type="ECO:0000256" key="2">
    <source>
        <dbReference type="ARBA" id="ARBA00022690"/>
    </source>
</evidence>
<feature type="region of interest" description="Disordered" evidence="11">
    <location>
        <begin position="1748"/>
        <end position="1773"/>
    </location>
</feature>
<reference evidence="15" key="1">
    <citation type="submission" date="2018-10" db="EMBL/GenBank/DDBJ databases">
        <title>Transcriptome assembly of Aceria tosichella (Wheat curl mite) Type 2.</title>
        <authorList>
            <person name="Scully E.D."/>
            <person name="Geib S.M."/>
            <person name="Palmer N.A."/>
            <person name="Gupta A.K."/>
            <person name="Sarath G."/>
            <person name="Tatineni S."/>
        </authorList>
    </citation>
    <scope>NUCLEOTIDE SEQUENCE</scope>
    <source>
        <strain evidence="15">LincolnNE</strain>
    </source>
</reference>